<evidence type="ECO:0000313" key="6">
    <source>
        <dbReference type="Proteomes" id="UP000728185"/>
    </source>
</evidence>
<evidence type="ECO:0000256" key="2">
    <source>
        <dbReference type="PROSITE-ProRule" id="PRU00779"/>
    </source>
</evidence>
<comment type="caution">
    <text evidence="2">Lacks conserved residue(s) required for the propagation of feature annotation.</text>
</comment>
<dbReference type="EMBL" id="LUCM01006101">
    <property type="protein sequence ID" value="KAA0191825.1"/>
    <property type="molecule type" value="Genomic_DNA"/>
</dbReference>
<evidence type="ECO:0000313" key="5">
    <source>
        <dbReference type="EMBL" id="KAA0191825.1"/>
    </source>
</evidence>
<dbReference type="InterPro" id="IPR044913">
    <property type="entry name" value="P_trefoil_dom_sf"/>
</dbReference>
<comment type="caution">
    <text evidence="5">The sequence shown here is derived from an EMBL/GenBank/DDBJ whole genome shotgun (WGS) entry which is preliminary data.</text>
</comment>
<keyword evidence="3" id="KW-0732">Signal</keyword>
<gene>
    <name evidence="5" type="ORF">FBUS_09162</name>
</gene>
<feature type="domain" description="P-type" evidence="4">
    <location>
        <begin position="31"/>
        <end position="79"/>
    </location>
</feature>
<dbReference type="SMART" id="SM00018">
    <property type="entry name" value="PD"/>
    <property type="match status" value="1"/>
</dbReference>
<dbReference type="Pfam" id="PF00088">
    <property type="entry name" value="Trefoil"/>
    <property type="match status" value="1"/>
</dbReference>
<proteinExistence type="predicted"/>
<dbReference type="OrthoDB" id="6282669at2759"/>
<evidence type="ECO:0000259" key="4">
    <source>
        <dbReference type="PROSITE" id="PS51448"/>
    </source>
</evidence>
<dbReference type="SUPFAM" id="SSF57492">
    <property type="entry name" value="Trefoil"/>
    <property type="match status" value="1"/>
</dbReference>
<reference evidence="5" key="1">
    <citation type="submission" date="2019-05" db="EMBL/GenBank/DDBJ databases">
        <title>Annotation for the trematode Fasciolopsis buski.</title>
        <authorList>
            <person name="Choi Y.-J."/>
        </authorList>
    </citation>
    <scope>NUCLEOTIDE SEQUENCE</scope>
    <source>
        <strain evidence="5">HT</strain>
        <tissue evidence="5">Whole worm</tissue>
    </source>
</reference>
<accession>A0A8E0VJK4</accession>
<dbReference type="Gene3D" id="2.60.40.1760">
    <property type="entry name" value="glycosyl hydrolase (family 31)"/>
    <property type="match status" value="1"/>
</dbReference>
<evidence type="ECO:0000256" key="1">
    <source>
        <dbReference type="ARBA" id="ARBA00023157"/>
    </source>
</evidence>
<dbReference type="Gene3D" id="4.10.110.10">
    <property type="entry name" value="Spasmolytic Protein, domain 1"/>
    <property type="match status" value="1"/>
</dbReference>
<dbReference type="Proteomes" id="UP000728185">
    <property type="component" value="Unassembled WGS sequence"/>
</dbReference>
<protein>
    <submittedName>
        <fullName evidence="5">Lysosomal alpha-glucosidase</fullName>
    </submittedName>
</protein>
<evidence type="ECO:0000256" key="3">
    <source>
        <dbReference type="SAM" id="SignalP"/>
    </source>
</evidence>
<feature type="chain" id="PRO_5034642581" evidence="3">
    <location>
        <begin position="25"/>
        <end position="215"/>
    </location>
</feature>
<feature type="signal peptide" evidence="3">
    <location>
        <begin position="1"/>
        <end position="24"/>
    </location>
</feature>
<name>A0A8E0VJK4_9TREM</name>
<organism evidence="5 6">
    <name type="scientific">Fasciolopsis buskii</name>
    <dbReference type="NCBI Taxonomy" id="27845"/>
    <lineage>
        <taxon>Eukaryota</taxon>
        <taxon>Metazoa</taxon>
        <taxon>Spiralia</taxon>
        <taxon>Lophotrochozoa</taxon>
        <taxon>Platyhelminthes</taxon>
        <taxon>Trematoda</taxon>
        <taxon>Digenea</taxon>
        <taxon>Plagiorchiida</taxon>
        <taxon>Echinostomata</taxon>
        <taxon>Echinostomatoidea</taxon>
        <taxon>Fasciolidae</taxon>
        <taxon>Fasciolopsis</taxon>
    </lineage>
</organism>
<keyword evidence="6" id="KW-1185">Reference proteome</keyword>
<dbReference type="CDD" id="cd00111">
    <property type="entry name" value="Trefoil"/>
    <property type="match status" value="1"/>
</dbReference>
<dbReference type="PROSITE" id="PS51448">
    <property type="entry name" value="P_TREFOIL_2"/>
    <property type="match status" value="1"/>
</dbReference>
<dbReference type="AlphaFoldDB" id="A0A8E0VJK4"/>
<keyword evidence="1" id="KW-1015">Disulfide bond</keyword>
<dbReference type="InterPro" id="IPR000519">
    <property type="entry name" value="P_trefoil_dom"/>
</dbReference>
<sequence>MIILGIPLLWILFILGLVSDRACAVKHASPDACGLVRTINRVDCFPEAGANQGQCQERGCCWIPQDPSEPGMPMCFFPSMYPTYETERMDKIDRGFRAILNRNQSSYIKDEFKQVRMDVTAETKTRLRLRFTFPSDPNRWEPPIPLGKIDETLQKSDFGVDISKAPFWIRVSLTSKFVIFTFFRYLFHNGSVCSDAQKETRCNSGILKCSNGSFV</sequence>